<dbReference type="Pfam" id="PF13509">
    <property type="entry name" value="S1_2"/>
    <property type="match status" value="1"/>
</dbReference>
<feature type="domain" description="S1 motif" evidence="2">
    <location>
        <begin position="143"/>
        <end position="205"/>
    </location>
</feature>
<proteinExistence type="inferred from homology"/>
<evidence type="ECO:0000259" key="2">
    <source>
        <dbReference type="SMART" id="SM00316"/>
    </source>
</evidence>
<dbReference type="SMART" id="SM00316">
    <property type="entry name" value="S1"/>
    <property type="match status" value="2"/>
</dbReference>
<dbReference type="InterPro" id="IPR039566">
    <property type="entry name" value="CvfB_S1_st"/>
</dbReference>
<dbReference type="InterPro" id="IPR040764">
    <property type="entry name" value="CvfB_WH"/>
</dbReference>
<dbReference type="InterPro" id="IPR036388">
    <property type="entry name" value="WH-like_DNA-bd_sf"/>
</dbReference>
<dbReference type="GO" id="GO:0003676">
    <property type="term" value="F:nucleic acid binding"/>
    <property type="evidence" value="ECO:0007669"/>
    <property type="project" value="InterPro"/>
</dbReference>
<dbReference type="Gene3D" id="1.10.10.10">
    <property type="entry name" value="Winged helix-like DNA-binding domain superfamily/Winged helix DNA-binding domain"/>
    <property type="match status" value="1"/>
</dbReference>
<dbReference type="InterPro" id="IPR014464">
    <property type="entry name" value="CvfB_fam"/>
</dbReference>
<sequence length="276" mass="31736">MLKIGEWNSLEVKREAPQGLYLGDADEDVLLPNKYIKEGTEIGKEVDVFIYKDSAQRPIATTLKPYAEINQIGFFEVKQITEVGAFVDWGLEKDLLIPFSEQSDELEVGDWIVAYVVLDPQTERIIATMHVDSFLQLADEAIQEGQDVELIIYRITDLGYQVAINQHYKGLVYEDTVFEYLDIGMESKGKIKSIRADGKIDVQWIVPNEKKDFIIEMLENENGFLPYHDKSDPQTIKETFGLSKREFKKHIGNLFRDRKITIKPDGIYLNQNEPNP</sequence>
<dbReference type="InterPro" id="IPR012340">
    <property type="entry name" value="NA-bd_OB-fold"/>
</dbReference>
<name>A0A937A8X4_9BACT</name>
<evidence type="ECO:0000313" key="3">
    <source>
        <dbReference type="EMBL" id="MBL0765775.1"/>
    </source>
</evidence>
<accession>A0A937A8X4</accession>
<dbReference type="Proteomes" id="UP000642920">
    <property type="component" value="Unassembled WGS sequence"/>
</dbReference>
<dbReference type="EMBL" id="JAERQG010000002">
    <property type="protein sequence ID" value="MBL0765775.1"/>
    <property type="molecule type" value="Genomic_DNA"/>
</dbReference>
<reference evidence="3" key="1">
    <citation type="submission" date="2021-01" db="EMBL/GenBank/DDBJ databases">
        <title>Marivirga sp. nov., isolated from intertidal surface sediments.</title>
        <authorList>
            <person name="Zhang M."/>
        </authorList>
    </citation>
    <scope>NUCLEOTIDE SEQUENCE</scope>
    <source>
        <strain evidence="3">SM1354</strain>
    </source>
</reference>
<dbReference type="Pfam" id="PF17783">
    <property type="entry name" value="WHD_CvfB"/>
    <property type="match status" value="1"/>
</dbReference>
<dbReference type="PIRSF" id="PIRSF012524">
    <property type="entry name" value="YitL_S1"/>
    <property type="match status" value="1"/>
</dbReference>
<protein>
    <submittedName>
        <fullName evidence="3">GntR family transcriptional regulator</fullName>
    </submittedName>
</protein>
<comment type="caution">
    <text evidence="3">The sequence shown here is derived from an EMBL/GenBank/DDBJ whole genome shotgun (WGS) entry which is preliminary data.</text>
</comment>
<dbReference type="AlphaFoldDB" id="A0A937A8X4"/>
<comment type="similarity">
    <text evidence="1">Belongs to the CvfB family.</text>
</comment>
<feature type="domain" description="S1 motif" evidence="2">
    <location>
        <begin position="68"/>
        <end position="130"/>
    </location>
</feature>
<dbReference type="PANTHER" id="PTHR37296">
    <property type="entry name" value="CONSERVED VIRULENCE FACTOR B"/>
    <property type="match status" value="1"/>
</dbReference>
<dbReference type="Gene3D" id="2.40.50.140">
    <property type="entry name" value="Nucleic acid-binding proteins"/>
    <property type="match status" value="1"/>
</dbReference>
<dbReference type="PANTHER" id="PTHR37296:SF1">
    <property type="entry name" value="CONSERVED VIRULENCE FACTOR B"/>
    <property type="match status" value="1"/>
</dbReference>
<evidence type="ECO:0000256" key="1">
    <source>
        <dbReference type="PIRNR" id="PIRNR012524"/>
    </source>
</evidence>
<dbReference type="InterPro" id="IPR003029">
    <property type="entry name" value="S1_domain"/>
</dbReference>
<evidence type="ECO:0000313" key="4">
    <source>
        <dbReference type="Proteomes" id="UP000642920"/>
    </source>
</evidence>
<keyword evidence="4" id="KW-1185">Reference proteome</keyword>
<organism evidence="3 4">
    <name type="scientific">Marivirga atlantica</name>
    <dbReference type="NCBI Taxonomy" id="1548457"/>
    <lineage>
        <taxon>Bacteria</taxon>
        <taxon>Pseudomonadati</taxon>
        <taxon>Bacteroidota</taxon>
        <taxon>Cytophagia</taxon>
        <taxon>Cytophagales</taxon>
        <taxon>Marivirgaceae</taxon>
        <taxon>Marivirga</taxon>
    </lineage>
</organism>
<dbReference type="RefSeq" id="WP_201921036.1">
    <property type="nucleotide sequence ID" value="NZ_JAERQG010000002.1"/>
</dbReference>
<gene>
    <name evidence="3" type="ORF">JKP34_10975</name>
</gene>